<keyword evidence="4" id="KW-1185">Reference proteome</keyword>
<evidence type="ECO:0000256" key="1">
    <source>
        <dbReference type="SAM" id="MobiDB-lite"/>
    </source>
</evidence>
<reference evidence="4" key="1">
    <citation type="submission" date="2016-02" db="EMBL/GenBank/DDBJ databases">
        <title>Comparative genomics of biotechnologically important yeasts.</title>
        <authorList>
            <consortium name="DOE Joint Genome Institute"/>
            <person name="Riley R."/>
            <person name="Haridas S."/>
            <person name="Wolfe K.H."/>
            <person name="Lopes M.R."/>
            <person name="Hittinger C.T."/>
            <person name="Goker M."/>
            <person name="Salamov A."/>
            <person name="Wisecaver J."/>
            <person name="Long T.M."/>
            <person name="Aerts A.L."/>
            <person name="Barry K."/>
            <person name="Choi C."/>
            <person name="Clum A."/>
            <person name="Coughlan A.Y."/>
            <person name="Deshpande S."/>
            <person name="Douglass A.P."/>
            <person name="Hanson S.J."/>
            <person name="Klenk H.-P."/>
            <person name="Labutti K."/>
            <person name="Lapidus A."/>
            <person name="Lindquist E."/>
            <person name="Lipzen A."/>
            <person name="Meier-Kolthoff J.P."/>
            <person name="Ohm R.A."/>
            <person name="Otillar R.P."/>
            <person name="Pangilinan J."/>
            <person name="Peng Y."/>
            <person name="Rokas A."/>
            <person name="Rosa C.A."/>
            <person name="Scheuner C."/>
            <person name="Sibirny A.A."/>
            <person name="Slot J.C."/>
            <person name="Stielow J.B."/>
            <person name="Sun H."/>
            <person name="Kurtzman C.P."/>
            <person name="Blackwell M."/>
            <person name="Jeffries T.W."/>
            <person name="Grigoriev I.V."/>
        </authorList>
    </citation>
    <scope>NUCLEOTIDE SEQUENCE [LARGE SCALE GENOMIC DNA]</scope>
    <source>
        <strain evidence="4">NRRL Y-17796</strain>
    </source>
</reference>
<feature type="transmembrane region" description="Helical" evidence="2">
    <location>
        <begin position="313"/>
        <end position="332"/>
    </location>
</feature>
<organism evidence="3 4">
    <name type="scientific">Tortispora caseinolytica NRRL Y-17796</name>
    <dbReference type="NCBI Taxonomy" id="767744"/>
    <lineage>
        <taxon>Eukaryota</taxon>
        <taxon>Fungi</taxon>
        <taxon>Dikarya</taxon>
        <taxon>Ascomycota</taxon>
        <taxon>Saccharomycotina</taxon>
        <taxon>Trigonopsidomycetes</taxon>
        <taxon>Trigonopsidales</taxon>
        <taxon>Trigonopsidaceae</taxon>
        <taxon>Tortispora</taxon>
    </lineage>
</organism>
<feature type="compositionally biased region" description="Polar residues" evidence="1">
    <location>
        <begin position="290"/>
        <end position="304"/>
    </location>
</feature>
<proteinExistence type="predicted"/>
<protein>
    <submittedName>
        <fullName evidence="3">Uncharacterized protein</fullName>
    </submittedName>
</protein>
<dbReference type="AlphaFoldDB" id="A0A1E4TJ06"/>
<sequence>MERRTNEDSNSENGSLWSVNLSDSDEGDYSQPSSADDFELVTRSIMSITTEGMSESIDLVGLQMPEIDLESSRSTFAVLPQLTSASLRKIIAPVSPQIQRKLAILDQPNSRPVWNSLRYVIASEMLPNTLKIAIEPHSLSFADTPAVLDRTKAKILSVAEVSQTRLTFVESNPQLKIIIVGDKTKVSQSESDVPTLCIALYEDIDSLSAIPLFSDSVYTCIEIDNSQTAKPDLTVAARFPITFSLFMQLPNRILNRILKHMLTPVESTSSSSVLSNSTLSGTPDKPVEDSASTPVGSTEAKTNDTSGRINGNFLSIISSAIFICLMLLLYSAKMYQNFREISVMHAESTDMIYTSANTNLILSEGVSNSLVNTVTEKEVVETSMALVKTSTDLTKPSSRIVQHECDKAEVKLIEDRWASSAKKVSEMSPEMFDIFLEKLTNANVYGKAKRIIRETEHSFYKTSSAAKPPISVYVIDEDKLFVRVHGCQMPSACGMKASAVALTPESNAITMSVSVTLNAYQLILVRTRKFLDQNLHGYCVSVLMKSEIDSCTPLVLKSCDIEKVNDVKALTESAKKPEGATLNHITEGVSGLLSWPIPKLRIVATHIRDIVSALIIAIEESPGYLISKYNIKEIACEYYDAMTRYAGSYYSKATTTTNTATIAATTKPTTKPTNTPWNIRGAFDKASKFYEHQKPEIAGQWGKVQEYAGAQVVVGQKHAAALYEKWTLIAKSKAQQMKEISIERKEATKYWFAEVASAGAAGWRRWKPVIEQKSADMLGEAQVIGSAIVTKIKAAAIDGSKVVKSSSNAYGRAAAGYCDIAYKRYSRRLVDYGKKSAEQMKLAGAEIKEAAWREWRSLSKLDGYVRQRLREGQEQAKKLVMGKQRKKSEKCKACQGWWKYR</sequence>
<evidence type="ECO:0000313" key="4">
    <source>
        <dbReference type="Proteomes" id="UP000095023"/>
    </source>
</evidence>
<accession>A0A1E4TJ06</accession>
<evidence type="ECO:0000313" key="3">
    <source>
        <dbReference type="EMBL" id="ODV91726.1"/>
    </source>
</evidence>
<keyword evidence="2" id="KW-1133">Transmembrane helix</keyword>
<dbReference type="EMBL" id="KV453841">
    <property type="protein sequence ID" value="ODV91726.1"/>
    <property type="molecule type" value="Genomic_DNA"/>
</dbReference>
<evidence type="ECO:0000256" key="2">
    <source>
        <dbReference type="SAM" id="Phobius"/>
    </source>
</evidence>
<feature type="compositionally biased region" description="Low complexity" evidence="1">
    <location>
        <begin position="269"/>
        <end position="280"/>
    </location>
</feature>
<name>A0A1E4TJ06_9ASCO</name>
<feature type="region of interest" description="Disordered" evidence="1">
    <location>
        <begin position="1"/>
        <end position="35"/>
    </location>
</feature>
<dbReference type="Proteomes" id="UP000095023">
    <property type="component" value="Unassembled WGS sequence"/>
</dbReference>
<keyword evidence="2" id="KW-0812">Transmembrane</keyword>
<feature type="region of interest" description="Disordered" evidence="1">
    <location>
        <begin position="269"/>
        <end position="304"/>
    </location>
</feature>
<keyword evidence="2" id="KW-0472">Membrane</keyword>
<gene>
    <name evidence="3" type="ORF">CANCADRAFT_30064</name>
</gene>
<feature type="compositionally biased region" description="Polar residues" evidence="1">
    <location>
        <begin position="11"/>
        <end position="22"/>
    </location>
</feature>